<evidence type="ECO:0000313" key="3">
    <source>
        <dbReference type="Proteomes" id="UP001381693"/>
    </source>
</evidence>
<evidence type="ECO:0000256" key="1">
    <source>
        <dbReference type="SAM" id="MobiDB-lite"/>
    </source>
</evidence>
<reference evidence="2 3" key="1">
    <citation type="submission" date="2023-11" db="EMBL/GenBank/DDBJ databases">
        <title>Halocaridina rubra genome assembly.</title>
        <authorList>
            <person name="Smith C."/>
        </authorList>
    </citation>
    <scope>NUCLEOTIDE SEQUENCE [LARGE SCALE GENOMIC DNA]</scope>
    <source>
        <strain evidence="2">EP-1</strain>
        <tissue evidence="2">Whole</tissue>
    </source>
</reference>
<feature type="region of interest" description="Disordered" evidence="1">
    <location>
        <begin position="23"/>
        <end position="58"/>
    </location>
</feature>
<dbReference type="EMBL" id="JAXCGZ010002812">
    <property type="protein sequence ID" value="KAK7083562.1"/>
    <property type="molecule type" value="Genomic_DNA"/>
</dbReference>
<dbReference type="AlphaFoldDB" id="A0AAN8XFV6"/>
<proteinExistence type="predicted"/>
<comment type="caution">
    <text evidence="2">The sequence shown here is derived from an EMBL/GenBank/DDBJ whole genome shotgun (WGS) entry which is preliminary data.</text>
</comment>
<keyword evidence="3" id="KW-1185">Reference proteome</keyword>
<organism evidence="2 3">
    <name type="scientific">Halocaridina rubra</name>
    <name type="common">Hawaiian red shrimp</name>
    <dbReference type="NCBI Taxonomy" id="373956"/>
    <lineage>
        <taxon>Eukaryota</taxon>
        <taxon>Metazoa</taxon>
        <taxon>Ecdysozoa</taxon>
        <taxon>Arthropoda</taxon>
        <taxon>Crustacea</taxon>
        <taxon>Multicrustacea</taxon>
        <taxon>Malacostraca</taxon>
        <taxon>Eumalacostraca</taxon>
        <taxon>Eucarida</taxon>
        <taxon>Decapoda</taxon>
        <taxon>Pleocyemata</taxon>
        <taxon>Caridea</taxon>
        <taxon>Atyoidea</taxon>
        <taxon>Atyidae</taxon>
        <taxon>Halocaridina</taxon>
    </lineage>
</organism>
<gene>
    <name evidence="2" type="ORF">SK128_022804</name>
</gene>
<sequence length="194" mass="21332">MLPVSITESSYEAVARRVNIQAWKDERNRNSKQPAKLNNPKRPVSGSKGGSPQETDGSLYMAQKVITEKVTLSELDMEKGCGSSATEEILLSPVRDSPSVSEERGAGSAGQWRTCDTYTAEVFVNYTNVLAYIACTMTDTCITKCILIGGLYTDHHKGGLWSVLKDSIFKFTDLCLPLGYIYTSKPKSNFSELV</sequence>
<protein>
    <submittedName>
        <fullName evidence="2">Uncharacterized protein</fullName>
    </submittedName>
</protein>
<evidence type="ECO:0000313" key="2">
    <source>
        <dbReference type="EMBL" id="KAK7083562.1"/>
    </source>
</evidence>
<accession>A0AAN8XFV6</accession>
<name>A0AAN8XFV6_HALRR</name>
<dbReference type="Proteomes" id="UP001381693">
    <property type="component" value="Unassembled WGS sequence"/>
</dbReference>